<protein>
    <submittedName>
        <fullName evidence="1">TATA-box binding</fullName>
    </submittedName>
</protein>
<organism evidence="1 2">
    <name type="scientific">Lihuaxuella thermophila</name>
    <dbReference type="NCBI Taxonomy" id="1173111"/>
    <lineage>
        <taxon>Bacteria</taxon>
        <taxon>Bacillati</taxon>
        <taxon>Bacillota</taxon>
        <taxon>Bacilli</taxon>
        <taxon>Bacillales</taxon>
        <taxon>Thermoactinomycetaceae</taxon>
        <taxon>Lihuaxuella</taxon>
    </lineage>
</organism>
<dbReference type="RefSeq" id="WP_089964875.1">
    <property type="nucleotide sequence ID" value="NZ_FOCQ01000002.1"/>
</dbReference>
<dbReference type="OrthoDB" id="2374820at2"/>
<dbReference type="Proteomes" id="UP000199695">
    <property type="component" value="Unassembled WGS sequence"/>
</dbReference>
<dbReference type="InterPro" id="IPR014794">
    <property type="entry name" value="DUF1779"/>
</dbReference>
<evidence type="ECO:0000313" key="1">
    <source>
        <dbReference type="EMBL" id="SEM79415.1"/>
    </source>
</evidence>
<dbReference type="Gene3D" id="3.30.360.40">
    <property type="entry name" value="YwmB-like"/>
    <property type="match status" value="1"/>
</dbReference>
<reference evidence="1 2" key="1">
    <citation type="submission" date="2016-10" db="EMBL/GenBank/DDBJ databases">
        <authorList>
            <person name="de Groot N.N."/>
        </authorList>
    </citation>
    <scope>NUCLEOTIDE SEQUENCE [LARGE SCALE GENOMIC DNA]</scope>
    <source>
        <strain evidence="1 2">DSM 46701</strain>
    </source>
</reference>
<accession>A0A1H8B8Z4</accession>
<dbReference type="InterPro" id="IPR036209">
    <property type="entry name" value="YwmB-like_sf"/>
</dbReference>
<dbReference type="AlphaFoldDB" id="A0A1H8B8Z4"/>
<keyword evidence="2" id="KW-1185">Reference proteome</keyword>
<name>A0A1H8B8Z4_9BACL</name>
<evidence type="ECO:0000313" key="2">
    <source>
        <dbReference type="Proteomes" id="UP000199695"/>
    </source>
</evidence>
<sequence>MKKLQLVPVSWFVILSLLLTGSNLMPTTEHRLIQVFDSMGVKPEYFVLHHGGRTPERISRNRADAFVHQLADQLHLKSVRKEVRADGIRYSATGQIGRNITAELNVINDEPERQWIQPYISVQVKGRGKPGRELERTRNLLAHTLQSNAMIPHFHFSIQGSISSPPSRLEQPIVQAFQKLHAKEVESMRTTHTASISAYSPMLPGGLKTKGGWMNLQAAARVNHDAHRLIFTLGTPIITIEY</sequence>
<dbReference type="STRING" id="1173111.SAMN05444955_10270"/>
<proteinExistence type="predicted"/>
<dbReference type="Pfam" id="PF08680">
    <property type="entry name" value="DUF1779"/>
    <property type="match status" value="1"/>
</dbReference>
<dbReference type="EMBL" id="FOCQ01000002">
    <property type="protein sequence ID" value="SEM79415.1"/>
    <property type="molecule type" value="Genomic_DNA"/>
</dbReference>
<gene>
    <name evidence="1" type="ORF">SAMN05444955_10270</name>
</gene>
<dbReference type="SUPFAM" id="SSF143842">
    <property type="entry name" value="YwmB-like"/>
    <property type="match status" value="1"/>
</dbReference>